<accession>A0A0H2R3C3</accession>
<organism evidence="2 3">
    <name type="scientific">Schizopora paradoxa</name>
    <dbReference type="NCBI Taxonomy" id="27342"/>
    <lineage>
        <taxon>Eukaryota</taxon>
        <taxon>Fungi</taxon>
        <taxon>Dikarya</taxon>
        <taxon>Basidiomycota</taxon>
        <taxon>Agaricomycotina</taxon>
        <taxon>Agaricomycetes</taxon>
        <taxon>Hymenochaetales</taxon>
        <taxon>Schizoporaceae</taxon>
        <taxon>Schizopora</taxon>
    </lineage>
</organism>
<sequence length="461" mass="52689">MTSKDVNRITRCITNNCLVGEEAIANTEALDCLLGLSVPSNFLEPPDIAQSIVYPSQLVTPPRSLPLLTPSPLSINVPISPAPSINWQDVSTAVREAGDAIVQYLQDIEGARTTEDVQPMFDRNFKYVRSKVYKQLTPEQILLEWVKTNTDHLSPFREFALCRALCLQGFQDESMDLETRAGFFSEMIFRGVTFHSDFLRDKLRRKVVFRSLSDWTTTMQTVGAQVNKTGKELEHYFCITAAYGGAPCNTRHTKHASKYWDAAARWVTFIDEYKQRNRKPSFQETLKFFKSKNMKPLMFSIGDLMQMLIIGEYFFLYPSDEEFLRFFLDVGKGAYNGFRDLKLEQPVNEETGAYRTTKEFALNARVKTAKTLYDYVRSKLASLDKLYLLPDMLHFEHLLCKICRLVTKGPLTYLPFKKYMKVRGQATTGSSGSKGKGKDVEDSDIEYEEESGMEEEDALDE</sequence>
<name>A0A0H2R3C3_9AGAM</name>
<dbReference type="AlphaFoldDB" id="A0A0H2R3C3"/>
<evidence type="ECO:0000256" key="1">
    <source>
        <dbReference type="SAM" id="MobiDB-lite"/>
    </source>
</evidence>
<reference evidence="2 3" key="1">
    <citation type="submission" date="2015-04" db="EMBL/GenBank/DDBJ databases">
        <title>Complete genome sequence of Schizopora paradoxa KUC8140, a cosmopolitan wood degrader in East Asia.</title>
        <authorList>
            <consortium name="DOE Joint Genome Institute"/>
            <person name="Min B."/>
            <person name="Park H."/>
            <person name="Jang Y."/>
            <person name="Kim J.-J."/>
            <person name="Kim K.H."/>
            <person name="Pangilinan J."/>
            <person name="Lipzen A."/>
            <person name="Riley R."/>
            <person name="Grigoriev I.V."/>
            <person name="Spatafora J.W."/>
            <person name="Choi I.-G."/>
        </authorList>
    </citation>
    <scope>NUCLEOTIDE SEQUENCE [LARGE SCALE GENOMIC DNA]</scope>
    <source>
        <strain evidence="2 3">KUC8140</strain>
    </source>
</reference>
<gene>
    <name evidence="2" type="ORF">SCHPADRAFT_948163</name>
</gene>
<keyword evidence="3" id="KW-1185">Reference proteome</keyword>
<proteinExistence type="predicted"/>
<feature type="region of interest" description="Disordered" evidence="1">
    <location>
        <begin position="424"/>
        <end position="461"/>
    </location>
</feature>
<dbReference type="OrthoDB" id="2934473at2759"/>
<dbReference type="InParanoid" id="A0A0H2R3C3"/>
<dbReference type="Proteomes" id="UP000053477">
    <property type="component" value="Unassembled WGS sequence"/>
</dbReference>
<protein>
    <submittedName>
        <fullName evidence="2">Uncharacterized protein</fullName>
    </submittedName>
</protein>
<evidence type="ECO:0000313" key="2">
    <source>
        <dbReference type="EMBL" id="KLO03933.1"/>
    </source>
</evidence>
<feature type="compositionally biased region" description="Acidic residues" evidence="1">
    <location>
        <begin position="441"/>
        <end position="461"/>
    </location>
</feature>
<evidence type="ECO:0000313" key="3">
    <source>
        <dbReference type="Proteomes" id="UP000053477"/>
    </source>
</evidence>
<dbReference type="EMBL" id="KQ086866">
    <property type="protein sequence ID" value="KLO03933.1"/>
    <property type="molecule type" value="Genomic_DNA"/>
</dbReference>